<comment type="subcellular location">
    <subcellularLocation>
        <location evidence="1">Cell membrane</location>
        <topology evidence="1">Multi-pass membrane protein</topology>
    </subcellularLocation>
</comment>
<evidence type="ECO:0000313" key="8">
    <source>
        <dbReference type="Proteomes" id="UP000297982"/>
    </source>
</evidence>
<dbReference type="GO" id="GO:0005886">
    <property type="term" value="C:plasma membrane"/>
    <property type="evidence" value="ECO:0007669"/>
    <property type="project" value="UniProtKB-SubCell"/>
</dbReference>
<accession>A0A4Z0GYX3</accession>
<sequence length="418" mass="46487">MIMQTSTKKFFRDAFLYMAATMMTPALGVILIPVFTNQLTPAEYGIMTTVHALVGFLQLFMVLSLHGAITRLYYDFSKKEQQKAYLGSILLFVTGFAVVVSLLLLLSQKWIAPLLFKSIPHEPYYAYLIVLSFLMAWQSIPATILRIKERARTYFVIYSVKSVLVLLLTLVFLYWGGLGAASYLLAMGIAGAVTLILFLWSIRKDVSFSFSKPFVSMSLAFSLPLLPHVLSNWVITTSDRVLLEKFISLDTIGVYALAVQMAMVVRMVFMSVNSAFVPKYNQLSASSNHREASRLLRIFLYLILAGGLVGWGGGYLFLELVGASGYQEATRFVGVLIGAEVIFGLNYLLIAKLSFMKKTGKLSISSSAAAVINVLINLSLIPVIGVWGAVVSTYLAEIARTMLNVIWTKRLHHRRGFD</sequence>
<keyword evidence="3 6" id="KW-0812">Transmembrane</keyword>
<dbReference type="Proteomes" id="UP000297982">
    <property type="component" value="Unassembled WGS sequence"/>
</dbReference>
<name>A0A4Z0GYX3_9BACI</name>
<feature type="transmembrane region" description="Helical" evidence="6">
    <location>
        <begin position="362"/>
        <end position="380"/>
    </location>
</feature>
<protein>
    <submittedName>
        <fullName evidence="7">Uncharacterized protein</fullName>
    </submittedName>
</protein>
<feature type="transmembrane region" description="Helical" evidence="6">
    <location>
        <begin position="84"/>
        <end position="104"/>
    </location>
</feature>
<feature type="transmembrane region" description="Helical" evidence="6">
    <location>
        <begin position="44"/>
        <end position="63"/>
    </location>
</feature>
<keyword evidence="2" id="KW-1003">Cell membrane</keyword>
<keyword evidence="8" id="KW-1185">Reference proteome</keyword>
<proteinExistence type="predicted"/>
<feature type="transmembrane region" description="Helical" evidence="6">
    <location>
        <begin position="214"/>
        <end position="235"/>
    </location>
</feature>
<feature type="transmembrane region" description="Helical" evidence="6">
    <location>
        <begin position="298"/>
        <end position="318"/>
    </location>
</feature>
<feature type="transmembrane region" description="Helical" evidence="6">
    <location>
        <begin position="330"/>
        <end position="350"/>
    </location>
</feature>
<gene>
    <name evidence="7" type="ORF">E4663_11285</name>
</gene>
<feature type="transmembrane region" description="Helical" evidence="6">
    <location>
        <begin position="181"/>
        <end position="202"/>
    </location>
</feature>
<evidence type="ECO:0000256" key="2">
    <source>
        <dbReference type="ARBA" id="ARBA00022475"/>
    </source>
</evidence>
<evidence type="ECO:0000256" key="6">
    <source>
        <dbReference type="SAM" id="Phobius"/>
    </source>
</evidence>
<dbReference type="InterPro" id="IPR002797">
    <property type="entry name" value="Polysacc_synth"/>
</dbReference>
<reference evidence="7 8" key="1">
    <citation type="journal article" date="2003" name="Int. J. Syst. Evol. Microbiol.">
        <title>Halobacillus salinus sp. nov., isolated from a salt lake on the coast of the East Sea in Korea.</title>
        <authorList>
            <person name="Yoon J.H."/>
            <person name="Kang K.H."/>
            <person name="Park Y.H."/>
        </authorList>
    </citation>
    <scope>NUCLEOTIDE SEQUENCE [LARGE SCALE GENOMIC DNA]</scope>
    <source>
        <strain evidence="7 8">HSL-3</strain>
    </source>
</reference>
<feature type="transmembrane region" description="Helical" evidence="6">
    <location>
        <begin position="14"/>
        <end position="32"/>
    </location>
</feature>
<feature type="transmembrane region" description="Helical" evidence="6">
    <location>
        <begin position="124"/>
        <end position="147"/>
    </location>
</feature>
<dbReference type="PANTHER" id="PTHR30250:SF11">
    <property type="entry name" value="O-ANTIGEN TRANSPORTER-RELATED"/>
    <property type="match status" value="1"/>
</dbReference>
<organism evidence="7 8">
    <name type="scientific">Halobacillus salinus</name>
    <dbReference type="NCBI Taxonomy" id="192814"/>
    <lineage>
        <taxon>Bacteria</taxon>
        <taxon>Bacillati</taxon>
        <taxon>Bacillota</taxon>
        <taxon>Bacilli</taxon>
        <taxon>Bacillales</taxon>
        <taxon>Bacillaceae</taxon>
        <taxon>Halobacillus</taxon>
    </lineage>
</organism>
<dbReference type="RefSeq" id="WP_135327694.1">
    <property type="nucleotide sequence ID" value="NZ_SRJC01000002.1"/>
</dbReference>
<feature type="transmembrane region" description="Helical" evidence="6">
    <location>
        <begin position="154"/>
        <end position="175"/>
    </location>
</feature>
<comment type="caution">
    <text evidence="7">The sequence shown here is derived from an EMBL/GenBank/DDBJ whole genome shotgun (WGS) entry which is preliminary data.</text>
</comment>
<evidence type="ECO:0000256" key="1">
    <source>
        <dbReference type="ARBA" id="ARBA00004651"/>
    </source>
</evidence>
<evidence type="ECO:0000313" key="7">
    <source>
        <dbReference type="EMBL" id="TGB02736.1"/>
    </source>
</evidence>
<dbReference type="AlphaFoldDB" id="A0A4Z0GYX3"/>
<keyword evidence="5 6" id="KW-0472">Membrane</keyword>
<dbReference type="InterPro" id="IPR050833">
    <property type="entry name" value="Poly_Biosynth_Transport"/>
</dbReference>
<evidence type="ECO:0000256" key="3">
    <source>
        <dbReference type="ARBA" id="ARBA00022692"/>
    </source>
</evidence>
<dbReference type="EMBL" id="SRJC01000002">
    <property type="protein sequence ID" value="TGB02736.1"/>
    <property type="molecule type" value="Genomic_DNA"/>
</dbReference>
<keyword evidence="4 6" id="KW-1133">Transmembrane helix</keyword>
<dbReference type="Pfam" id="PF01943">
    <property type="entry name" value="Polysacc_synt"/>
    <property type="match status" value="1"/>
</dbReference>
<dbReference type="STRING" id="192814.GCA_900166575_02930"/>
<evidence type="ECO:0000256" key="4">
    <source>
        <dbReference type="ARBA" id="ARBA00022989"/>
    </source>
</evidence>
<feature type="transmembrane region" description="Helical" evidence="6">
    <location>
        <begin position="255"/>
        <end position="277"/>
    </location>
</feature>
<evidence type="ECO:0000256" key="5">
    <source>
        <dbReference type="ARBA" id="ARBA00023136"/>
    </source>
</evidence>
<dbReference type="PANTHER" id="PTHR30250">
    <property type="entry name" value="PST FAMILY PREDICTED COLANIC ACID TRANSPORTER"/>
    <property type="match status" value="1"/>
</dbReference>